<dbReference type="InterPro" id="IPR042512">
    <property type="entry name" value="TLCD5"/>
</dbReference>
<keyword evidence="3 6" id="KW-1133">Transmembrane helix</keyword>
<dbReference type="PROSITE" id="PS50922">
    <property type="entry name" value="TLC"/>
    <property type="match status" value="1"/>
</dbReference>
<evidence type="ECO:0000313" key="8">
    <source>
        <dbReference type="EMBL" id="OMJ85589.1"/>
    </source>
</evidence>
<dbReference type="GO" id="GO:0016020">
    <property type="term" value="C:membrane"/>
    <property type="evidence" value="ECO:0007669"/>
    <property type="project" value="UniProtKB-SubCell"/>
</dbReference>
<dbReference type="OrthoDB" id="506011at2759"/>
<evidence type="ECO:0000256" key="3">
    <source>
        <dbReference type="ARBA" id="ARBA00022989"/>
    </source>
</evidence>
<dbReference type="AlphaFoldDB" id="A0A1R2C9A6"/>
<evidence type="ECO:0000256" key="6">
    <source>
        <dbReference type="SAM" id="Phobius"/>
    </source>
</evidence>
<organism evidence="8 9">
    <name type="scientific">Stentor coeruleus</name>
    <dbReference type="NCBI Taxonomy" id="5963"/>
    <lineage>
        <taxon>Eukaryota</taxon>
        <taxon>Sar</taxon>
        <taxon>Alveolata</taxon>
        <taxon>Ciliophora</taxon>
        <taxon>Postciliodesmatophora</taxon>
        <taxon>Heterotrichea</taxon>
        <taxon>Heterotrichida</taxon>
        <taxon>Stentoridae</taxon>
        <taxon>Stentor</taxon>
    </lineage>
</organism>
<sequence length="283" mass="32302">MDRLTSLLGFFAFYVFFAIINYTVNIPPKSLSGKRKWDFYGQHISLLHAVSAVLISAYIYITERGVHYNEATNIMHIISISNSLSYFIYDTIYAELFQIHDLSMRIHHVCVLGGGSIMYLSDVGGSTAASNIYVVVMLIAEGSNPFLMMRNIMRAKSLKETKMYMAIEVCFALSFVYLRAVVFTFVLYNAWVSVMPFAAKIILSVTYSVGLFWIFIILNNIANKLPEYSYVRNFTVKMLTMISKNPIPTGLMIFIWAVIVPYFLTQMLHLGFLNIHTDNFVVL</sequence>
<reference evidence="8 9" key="1">
    <citation type="submission" date="2016-11" db="EMBL/GenBank/DDBJ databases">
        <title>The macronuclear genome of Stentor coeruleus: a giant cell with tiny introns.</title>
        <authorList>
            <person name="Slabodnick M."/>
            <person name="Ruby J.G."/>
            <person name="Reiff S.B."/>
            <person name="Swart E.C."/>
            <person name="Gosai S."/>
            <person name="Prabakaran S."/>
            <person name="Witkowska E."/>
            <person name="Larue G.E."/>
            <person name="Fisher S."/>
            <person name="Freeman R.M."/>
            <person name="Gunawardena J."/>
            <person name="Chu W."/>
            <person name="Stover N.A."/>
            <person name="Gregory B.D."/>
            <person name="Nowacki M."/>
            <person name="Derisi J."/>
            <person name="Roy S.W."/>
            <person name="Marshall W.F."/>
            <person name="Sood P."/>
        </authorList>
    </citation>
    <scope>NUCLEOTIDE SEQUENCE [LARGE SCALE GENOMIC DNA]</scope>
    <source>
        <strain evidence="8">WM001</strain>
    </source>
</reference>
<dbReference type="Proteomes" id="UP000187209">
    <property type="component" value="Unassembled WGS sequence"/>
</dbReference>
<evidence type="ECO:0000256" key="2">
    <source>
        <dbReference type="ARBA" id="ARBA00022692"/>
    </source>
</evidence>
<dbReference type="PANTHER" id="PTHR31898:SF1">
    <property type="entry name" value="TLC DOMAIN-CONTAINING PROTEIN 5"/>
    <property type="match status" value="1"/>
</dbReference>
<keyword evidence="9" id="KW-1185">Reference proteome</keyword>
<feature type="transmembrane region" description="Helical" evidence="6">
    <location>
        <begin position="247"/>
        <end position="264"/>
    </location>
</feature>
<comment type="subcellular location">
    <subcellularLocation>
        <location evidence="1">Membrane</location>
        <topology evidence="1">Multi-pass membrane protein</topology>
    </subcellularLocation>
</comment>
<gene>
    <name evidence="8" type="ORF">SteCoe_13065</name>
</gene>
<feature type="transmembrane region" description="Helical" evidence="6">
    <location>
        <begin position="169"/>
        <end position="191"/>
    </location>
</feature>
<comment type="caution">
    <text evidence="8">The sequence shown here is derived from an EMBL/GenBank/DDBJ whole genome shotgun (WGS) entry which is preliminary data.</text>
</comment>
<protein>
    <recommendedName>
        <fullName evidence="7">TLC domain-containing protein</fullName>
    </recommendedName>
</protein>
<feature type="domain" description="TLC" evidence="7">
    <location>
        <begin position="34"/>
        <end position="226"/>
    </location>
</feature>
<keyword evidence="2 5" id="KW-0812">Transmembrane</keyword>
<name>A0A1R2C9A6_9CILI</name>
<feature type="transmembrane region" description="Helical" evidence="6">
    <location>
        <begin position="6"/>
        <end position="24"/>
    </location>
</feature>
<dbReference type="Pfam" id="PF03798">
    <property type="entry name" value="TRAM_LAG1_CLN8"/>
    <property type="match status" value="1"/>
</dbReference>
<accession>A0A1R2C9A6</accession>
<evidence type="ECO:0000256" key="4">
    <source>
        <dbReference type="ARBA" id="ARBA00023136"/>
    </source>
</evidence>
<keyword evidence="4 5" id="KW-0472">Membrane</keyword>
<dbReference type="SMART" id="SM00724">
    <property type="entry name" value="TLC"/>
    <property type="match status" value="1"/>
</dbReference>
<evidence type="ECO:0000256" key="5">
    <source>
        <dbReference type="PROSITE-ProRule" id="PRU00205"/>
    </source>
</evidence>
<dbReference type="PANTHER" id="PTHR31898">
    <property type="entry name" value="TRANSMEMBRANE PROTEIN 136"/>
    <property type="match status" value="1"/>
</dbReference>
<feature type="transmembrane region" description="Helical" evidence="6">
    <location>
        <begin position="73"/>
        <end position="92"/>
    </location>
</feature>
<dbReference type="InterPro" id="IPR006634">
    <property type="entry name" value="TLC-dom"/>
</dbReference>
<feature type="transmembrane region" description="Helical" evidence="6">
    <location>
        <begin position="127"/>
        <end position="148"/>
    </location>
</feature>
<feature type="transmembrane region" description="Helical" evidence="6">
    <location>
        <begin position="197"/>
        <end position="218"/>
    </location>
</feature>
<feature type="transmembrane region" description="Helical" evidence="6">
    <location>
        <begin position="44"/>
        <end position="61"/>
    </location>
</feature>
<proteinExistence type="predicted"/>
<evidence type="ECO:0000259" key="7">
    <source>
        <dbReference type="PROSITE" id="PS50922"/>
    </source>
</evidence>
<evidence type="ECO:0000256" key="1">
    <source>
        <dbReference type="ARBA" id="ARBA00004141"/>
    </source>
</evidence>
<dbReference type="EMBL" id="MPUH01000232">
    <property type="protein sequence ID" value="OMJ85589.1"/>
    <property type="molecule type" value="Genomic_DNA"/>
</dbReference>
<evidence type="ECO:0000313" key="9">
    <source>
        <dbReference type="Proteomes" id="UP000187209"/>
    </source>
</evidence>